<evidence type="ECO:0000259" key="5">
    <source>
        <dbReference type="PROSITE" id="PS50830"/>
    </source>
</evidence>
<gene>
    <name evidence="6" type="ORF">C8N34_102262</name>
</gene>
<dbReference type="InterPro" id="IPR035437">
    <property type="entry name" value="SNase_OB-fold_sf"/>
</dbReference>
<dbReference type="OrthoDB" id="9805504at2"/>
<dbReference type="PROSITE" id="PS50830">
    <property type="entry name" value="TNASE_3"/>
    <property type="match status" value="1"/>
</dbReference>
<accession>A0A2T6B8Y3</accession>
<dbReference type="Proteomes" id="UP000244224">
    <property type="component" value="Unassembled WGS sequence"/>
</dbReference>
<dbReference type="Gene3D" id="2.40.50.90">
    <property type="match status" value="1"/>
</dbReference>
<name>A0A2T6B8Y3_9RHOB</name>
<feature type="domain" description="TNase-like" evidence="5">
    <location>
        <begin position="33"/>
        <end position="145"/>
    </location>
</feature>
<organism evidence="6 7">
    <name type="scientific">Gemmobacter caeni</name>
    <dbReference type="NCBI Taxonomy" id="589035"/>
    <lineage>
        <taxon>Bacteria</taxon>
        <taxon>Pseudomonadati</taxon>
        <taxon>Pseudomonadota</taxon>
        <taxon>Alphaproteobacteria</taxon>
        <taxon>Rhodobacterales</taxon>
        <taxon>Paracoccaceae</taxon>
        <taxon>Gemmobacter</taxon>
    </lineage>
</organism>
<dbReference type="RefSeq" id="WP_108127901.1">
    <property type="nucleotide sequence ID" value="NZ_QBKP01000002.1"/>
</dbReference>
<keyword evidence="4" id="KW-0472">Membrane</keyword>
<dbReference type="PANTHER" id="PTHR12302">
    <property type="entry name" value="EBNA2 BINDING PROTEIN P100"/>
    <property type="match status" value="1"/>
</dbReference>
<dbReference type="Pfam" id="PF00565">
    <property type="entry name" value="SNase"/>
    <property type="match status" value="1"/>
</dbReference>
<keyword evidence="4" id="KW-1133">Transmembrane helix</keyword>
<dbReference type="SUPFAM" id="SSF50199">
    <property type="entry name" value="Staphylococcal nuclease"/>
    <property type="match status" value="1"/>
</dbReference>
<keyword evidence="7" id="KW-1185">Reference proteome</keyword>
<evidence type="ECO:0000313" key="6">
    <source>
        <dbReference type="EMBL" id="PTX52482.1"/>
    </source>
</evidence>
<sequence length="168" mass="17996">MILGDPVTLFGVTAFVGLALVLFVRRLLGSGARGYEARAPFVIDGDTLVADRVRIRLHGIDAPELSQAGGEAARAYLIRLIGGDPVRIEPLGTDLYERRVARVHGSAGDLGRRMVRDGYARAAYGTDYAAEERAARAARAGLWAGPGIASPAAHRARSNGEKRSTRWT</sequence>
<proteinExistence type="predicted"/>
<evidence type="ECO:0000256" key="3">
    <source>
        <dbReference type="ARBA" id="ARBA00022801"/>
    </source>
</evidence>
<dbReference type="InterPro" id="IPR016071">
    <property type="entry name" value="Staphylococal_nuclease_OB-fold"/>
</dbReference>
<dbReference type="AlphaFoldDB" id="A0A2T6B8Y3"/>
<feature type="transmembrane region" description="Helical" evidence="4">
    <location>
        <begin position="6"/>
        <end position="24"/>
    </location>
</feature>
<dbReference type="SMART" id="SM00318">
    <property type="entry name" value="SNc"/>
    <property type="match status" value="1"/>
</dbReference>
<dbReference type="GO" id="GO:0016787">
    <property type="term" value="F:hydrolase activity"/>
    <property type="evidence" value="ECO:0007669"/>
    <property type="project" value="UniProtKB-KW"/>
</dbReference>
<keyword evidence="2 6" id="KW-0255">Endonuclease</keyword>
<dbReference type="PANTHER" id="PTHR12302:SF3">
    <property type="entry name" value="SERINE_THREONINE-PROTEIN KINASE 31"/>
    <property type="match status" value="1"/>
</dbReference>
<protein>
    <submittedName>
        <fullName evidence="6">Endonuclease YncB(Thermonuclease family)</fullName>
    </submittedName>
</protein>
<evidence type="ECO:0000256" key="2">
    <source>
        <dbReference type="ARBA" id="ARBA00022759"/>
    </source>
</evidence>
<reference evidence="6 7" key="1">
    <citation type="submission" date="2018-04" db="EMBL/GenBank/DDBJ databases">
        <title>Genomic Encyclopedia of Archaeal and Bacterial Type Strains, Phase II (KMG-II): from individual species to whole genera.</title>
        <authorList>
            <person name="Goeker M."/>
        </authorList>
    </citation>
    <scope>NUCLEOTIDE SEQUENCE [LARGE SCALE GENOMIC DNA]</scope>
    <source>
        <strain evidence="6 7">DSM 21823</strain>
    </source>
</reference>
<comment type="caution">
    <text evidence="6">The sequence shown here is derived from an EMBL/GenBank/DDBJ whole genome shotgun (WGS) entry which is preliminary data.</text>
</comment>
<keyword evidence="1" id="KW-0540">Nuclease</keyword>
<dbReference type="EMBL" id="QBKP01000002">
    <property type="protein sequence ID" value="PTX52482.1"/>
    <property type="molecule type" value="Genomic_DNA"/>
</dbReference>
<dbReference type="GO" id="GO:0004519">
    <property type="term" value="F:endonuclease activity"/>
    <property type="evidence" value="ECO:0007669"/>
    <property type="project" value="UniProtKB-KW"/>
</dbReference>
<keyword evidence="4" id="KW-0812">Transmembrane</keyword>
<keyword evidence="3" id="KW-0378">Hydrolase</keyword>
<evidence type="ECO:0000256" key="1">
    <source>
        <dbReference type="ARBA" id="ARBA00022722"/>
    </source>
</evidence>
<evidence type="ECO:0000313" key="7">
    <source>
        <dbReference type="Proteomes" id="UP000244224"/>
    </source>
</evidence>
<evidence type="ECO:0000256" key="4">
    <source>
        <dbReference type="SAM" id="Phobius"/>
    </source>
</evidence>